<feature type="transmembrane region" description="Helical" evidence="6">
    <location>
        <begin position="137"/>
        <end position="161"/>
    </location>
</feature>
<feature type="transmembrane region" description="Helical" evidence="6">
    <location>
        <begin position="106"/>
        <end position="125"/>
    </location>
</feature>
<reference evidence="8 9" key="1">
    <citation type="submission" date="2024-08" db="EMBL/GenBank/DDBJ databases">
        <authorList>
            <person name="Cucini C."/>
            <person name="Frati F."/>
        </authorList>
    </citation>
    <scope>NUCLEOTIDE SEQUENCE [LARGE SCALE GENOMIC DNA]</scope>
</reference>
<evidence type="ECO:0000256" key="4">
    <source>
        <dbReference type="ARBA" id="ARBA00022989"/>
    </source>
</evidence>
<comment type="similarity">
    <text evidence="2">Belongs to the G-protein coupled receptor 1 family.</text>
</comment>
<dbReference type="SUPFAM" id="SSF81321">
    <property type="entry name" value="Family A G protein-coupled receptor-like"/>
    <property type="match status" value="1"/>
</dbReference>
<evidence type="ECO:0000256" key="1">
    <source>
        <dbReference type="ARBA" id="ARBA00004370"/>
    </source>
</evidence>
<accession>A0ABP1R9U1</accession>
<dbReference type="Proteomes" id="UP001642540">
    <property type="component" value="Unassembled WGS sequence"/>
</dbReference>
<feature type="domain" description="G-protein coupled receptors family 1 profile" evidence="7">
    <location>
        <begin position="5"/>
        <end position="219"/>
    </location>
</feature>
<dbReference type="InterPro" id="IPR017452">
    <property type="entry name" value="GPCR_Rhodpsn_7TM"/>
</dbReference>
<organism evidence="8 9">
    <name type="scientific">Orchesella dallaii</name>
    <dbReference type="NCBI Taxonomy" id="48710"/>
    <lineage>
        <taxon>Eukaryota</taxon>
        <taxon>Metazoa</taxon>
        <taxon>Ecdysozoa</taxon>
        <taxon>Arthropoda</taxon>
        <taxon>Hexapoda</taxon>
        <taxon>Collembola</taxon>
        <taxon>Entomobryomorpha</taxon>
        <taxon>Entomobryoidea</taxon>
        <taxon>Orchesellidae</taxon>
        <taxon>Orchesellinae</taxon>
        <taxon>Orchesella</taxon>
    </lineage>
</organism>
<protein>
    <recommendedName>
        <fullName evidence="7">G-protein coupled receptors family 1 profile domain-containing protein</fullName>
    </recommendedName>
</protein>
<name>A0ABP1R9U1_9HEXA</name>
<dbReference type="InterPro" id="IPR000276">
    <property type="entry name" value="GPCR_Rhodpsn"/>
</dbReference>
<gene>
    <name evidence="8" type="ORF">ODALV1_LOCUS19301</name>
</gene>
<dbReference type="PROSITE" id="PS50262">
    <property type="entry name" value="G_PROTEIN_RECEP_F1_2"/>
    <property type="match status" value="1"/>
</dbReference>
<comment type="caution">
    <text evidence="8">The sequence shown here is derived from an EMBL/GenBank/DDBJ whole genome shotgun (WGS) entry which is preliminary data.</text>
</comment>
<evidence type="ECO:0000259" key="7">
    <source>
        <dbReference type="PROSITE" id="PS50262"/>
    </source>
</evidence>
<dbReference type="Pfam" id="PF00001">
    <property type="entry name" value="7tm_1"/>
    <property type="match status" value="1"/>
</dbReference>
<dbReference type="InterPro" id="IPR052954">
    <property type="entry name" value="GPCR-Ligand_Int"/>
</dbReference>
<evidence type="ECO:0000256" key="5">
    <source>
        <dbReference type="ARBA" id="ARBA00023136"/>
    </source>
</evidence>
<evidence type="ECO:0000256" key="6">
    <source>
        <dbReference type="SAM" id="Phobius"/>
    </source>
</evidence>
<proteinExistence type="inferred from homology"/>
<keyword evidence="5 6" id="KW-0472">Membrane</keyword>
<keyword evidence="3 6" id="KW-0812">Transmembrane</keyword>
<evidence type="ECO:0000256" key="3">
    <source>
        <dbReference type="ARBA" id="ARBA00022692"/>
    </source>
</evidence>
<comment type="subcellular location">
    <subcellularLocation>
        <location evidence="1">Membrane</location>
    </subcellularLocation>
</comment>
<keyword evidence="4 6" id="KW-1133">Transmembrane helix</keyword>
<sequence>MFCIGNLLCLIVLFHKDTATTSYKYLLQGLTLSDFFLLTLSTLRTLGNLEILNPNNQHFQIGIFFWDWICTSGTKYFTVAISLERFFVVTFPLKAHRIITPKKSKLFAGFVLIFVLGLVCFSYVYVNYIDPTSFNVYAAVVLHFTPFIIVLIFNVLIFLALRRYKKTRATLTHSSSSPSESKEDSATPMLFAVVVVFGVCYSFEFYRRVLNFARPEYMR</sequence>
<dbReference type="PANTHER" id="PTHR46641:SF2">
    <property type="entry name" value="FMRFAMIDE RECEPTOR"/>
    <property type="match status" value="1"/>
</dbReference>
<evidence type="ECO:0000313" key="9">
    <source>
        <dbReference type="Proteomes" id="UP001642540"/>
    </source>
</evidence>
<evidence type="ECO:0000256" key="2">
    <source>
        <dbReference type="ARBA" id="ARBA00010663"/>
    </source>
</evidence>
<dbReference type="EMBL" id="CAXLJM020000065">
    <property type="protein sequence ID" value="CAL8121268.1"/>
    <property type="molecule type" value="Genomic_DNA"/>
</dbReference>
<evidence type="ECO:0000313" key="8">
    <source>
        <dbReference type="EMBL" id="CAL8121268.1"/>
    </source>
</evidence>
<dbReference type="PANTHER" id="PTHR46641">
    <property type="entry name" value="FMRFAMIDE RECEPTOR-RELATED"/>
    <property type="match status" value="1"/>
</dbReference>
<dbReference type="Gene3D" id="1.20.1070.10">
    <property type="entry name" value="Rhodopsin 7-helix transmembrane proteins"/>
    <property type="match status" value="1"/>
</dbReference>
<keyword evidence="9" id="KW-1185">Reference proteome</keyword>